<evidence type="ECO:0000313" key="2">
    <source>
        <dbReference type="EMBL" id="KFO33098.1"/>
    </source>
</evidence>
<sequence length="86" mass="9452">MGAGPLAAAALALVLANTDMFLSRCQEATREYLEDRDLKTLEKDSRTFKAKEMGKERSCDYGCAEARLFPPSRGGYRPVLPETHAG</sequence>
<name>A0A091DRJ3_FUKDA</name>
<reference evidence="2 3" key="1">
    <citation type="submission" date="2013-11" db="EMBL/GenBank/DDBJ databases">
        <title>The Damaraland mole rat (Fukomys damarensis) genome and evolution of African mole rats.</title>
        <authorList>
            <person name="Gladyshev V.N."/>
            <person name="Fang X."/>
        </authorList>
    </citation>
    <scope>NUCLEOTIDE SEQUENCE [LARGE SCALE GENOMIC DNA]</scope>
    <source>
        <tissue evidence="2">Liver</tissue>
    </source>
</reference>
<evidence type="ECO:0000313" key="3">
    <source>
        <dbReference type="Proteomes" id="UP000028990"/>
    </source>
</evidence>
<gene>
    <name evidence="2" type="ORF">H920_05286</name>
</gene>
<accession>A0A091DRJ3</accession>
<dbReference type="Proteomes" id="UP000028990">
    <property type="component" value="Unassembled WGS sequence"/>
</dbReference>
<proteinExistence type="predicted"/>
<dbReference type="AlphaFoldDB" id="A0A091DRJ3"/>
<organism evidence="2 3">
    <name type="scientific">Fukomys damarensis</name>
    <name type="common">Damaraland mole rat</name>
    <name type="synonym">Cryptomys damarensis</name>
    <dbReference type="NCBI Taxonomy" id="885580"/>
    <lineage>
        <taxon>Eukaryota</taxon>
        <taxon>Metazoa</taxon>
        <taxon>Chordata</taxon>
        <taxon>Craniata</taxon>
        <taxon>Vertebrata</taxon>
        <taxon>Euteleostomi</taxon>
        <taxon>Mammalia</taxon>
        <taxon>Eutheria</taxon>
        <taxon>Euarchontoglires</taxon>
        <taxon>Glires</taxon>
        <taxon>Rodentia</taxon>
        <taxon>Hystricomorpha</taxon>
        <taxon>Bathyergidae</taxon>
        <taxon>Fukomys</taxon>
    </lineage>
</organism>
<keyword evidence="3" id="KW-1185">Reference proteome</keyword>
<feature type="signal peptide" evidence="1">
    <location>
        <begin position="1"/>
        <end position="16"/>
    </location>
</feature>
<dbReference type="EMBL" id="KN122104">
    <property type="protein sequence ID" value="KFO33098.1"/>
    <property type="molecule type" value="Genomic_DNA"/>
</dbReference>
<feature type="chain" id="PRO_5001873614" evidence="1">
    <location>
        <begin position="17"/>
        <end position="86"/>
    </location>
</feature>
<keyword evidence="1" id="KW-0732">Signal</keyword>
<protein>
    <submittedName>
        <fullName evidence="2">Uncharacterized protein</fullName>
    </submittedName>
</protein>
<evidence type="ECO:0000256" key="1">
    <source>
        <dbReference type="SAM" id="SignalP"/>
    </source>
</evidence>